<feature type="coiled-coil region" evidence="1">
    <location>
        <begin position="97"/>
        <end position="124"/>
    </location>
</feature>
<dbReference type="RefSeq" id="XP_013016200.1">
    <property type="nucleotide sequence ID" value="XM_013160746.1"/>
</dbReference>
<sequence>MEDFILRERTDIVNISSSVLPNEEYRPSSNSNYTIKDQARSKSSINTEYFSDADSLRKELCESDVPFLYMNENFSTARDRNTSSTILTEKQNKTESLGDNEKDIMNENQRLKEANERLQMTLLQMAISDTVSEKEQEEMEAVRKELIREIMGSSKSRLLQMEIENKDLKKSISEMQKYITKIVDRCLQNELAQQILSIDEA</sequence>
<dbReference type="GeneID" id="25031230"/>
<dbReference type="EMBL" id="KE503206">
    <property type="protein sequence ID" value="EPX74771.1"/>
    <property type="molecule type" value="Genomic_DNA"/>
</dbReference>
<evidence type="ECO:0000256" key="1">
    <source>
        <dbReference type="SAM" id="Coils"/>
    </source>
</evidence>
<dbReference type="HOGENOM" id="CLU_1361118_0_0_1"/>
<keyword evidence="1" id="KW-0175">Coiled coil</keyword>
<organism evidence="2 3">
    <name type="scientific">Schizosaccharomyces octosporus (strain yFS286)</name>
    <name type="common">Fission yeast</name>
    <name type="synonym">Octosporomyces octosporus</name>
    <dbReference type="NCBI Taxonomy" id="483514"/>
    <lineage>
        <taxon>Eukaryota</taxon>
        <taxon>Fungi</taxon>
        <taxon>Dikarya</taxon>
        <taxon>Ascomycota</taxon>
        <taxon>Taphrinomycotina</taxon>
        <taxon>Schizosaccharomycetes</taxon>
        <taxon>Schizosaccharomycetales</taxon>
        <taxon>Schizosaccharomycetaceae</taxon>
        <taxon>Schizosaccharomyces</taxon>
    </lineage>
</organism>
<dbReference type="OrthoDB" id="20105at2759"/>
<proteinExistence type="predicted"/>
<protein>
    <submittedName>
        <fullName evidence="2">Uncharacterized protein</fullName>
    </submittedName>
</protein>
<dbReference type="GO" id="GO:0005737">
    <property type="term" value="C:cytoplasm"/>
    <property type="evidence" value="ECO:0007669"/>
    <property type="project" value="EnsemblFungi"/>
</dbReference>
<dbReference type="AlphaFoldDB" id="S9Q0D6"/>
<accession>S9Q0D6</accession>
<dbReference type="OMA" id="YMNENFS"/>
<evidence type="ECO:0000313" key="3">
    <source>
        <dbReference type="Proteomes" id="UP000016088"/>
    </source>
</evidence>
<gene>
    <name evidence="2" type="ORF">SOCG_02252</name>
</gene>
<reference evidence="2 3" key="1">
    <citation type="journal article" date="2011" name="Science">
        <title>Comparative functional genomics of the fission yeasts.</title>
        <authorList>
            <person name="Rhind N."/>
            <person name="Chen Z."/>
            <person name="Yassour M."/>
            <person name="Thompson D.A."/>
            <person name="Haas B.J."/>
            <person name="Habib N."/>
            <person name="Wapinski I."/>
            <person name="Roy S."/>
            <person name="Lin M.F."/>
            <person name="Heiman D.I."/>
            <person name="Young S.K."/>
            <person name="Furuya K."/>
            <person name="Guo Y."/>
            <person name="Pidoux A."/>
            <person name="Chen H.M."/>
            <person name="Robbertse B."/>
            <person name="Goldberg J.M."/>
            <person name="Aoki K."/>
            <person name="Bayne E.H."/>
            <person name="Berlin A.M."/>
            <person name="Desjardins C.A."/>
            <person name="Dobbs E."/>
            <person name="Dukaj L."/>
            <person name="Fan L."/>
            <person name="FitzGerald M.G."/>
            <person name="French C."/>
            <person name="Gujja S."/>
            <person name="Hansen K."/>
            <person name="Keifenheim D."/>
            <person name="Levin J.Z."/>
            <person name="Mosher R.A."/>
            <person name="Mueller C.A."/>
            <person name="Pfiffner J."/>
            <person name="Priest M."/>
            <person name="Russ C."/>
            <person name="Smialowska A."/>
            <person name="Swoboda P."/>
            <person name="Sykes S.M."/>
            <person name="Vaughn M."/>
            <person name="Vengrova S."/>
            <person name="Yoder R."/>
            <person name="Zeng Q."/>
            <person name="Allshire R."/>
            <person name="Baulcombe D."/>
            <person name="Birren B.W."/>
            <person name="Brown W."/>
            <person name="Ekwall K."/>
            <person name="Kellis M."/>
            <person name="Leatherwood J."/>
            <person name="Levin H."/>
            <person name="Margalit H."/>
            <person name="Martienssen R."/>
            <person name="Nieduszynski C.A."/>
            <person name="Spatafora J.W."/>
            <person name="Friedman N."/>
            <person name="Dalgaard J.Z."/>
            <person name="Baumann P."/>
            <person name="Niki H."/>
            <person name="Regev A."/>
            <person name="Nusbaum C."/>
        </authorList>
    </citation>
    <scope>NUCLEOTIDE SEQUENCE [LARGE SCALE GENOMIC DNA]</scope>
    <source>
        <strain evidence="3">yFS286</strain>
    </source>
</reference>
<dbReference type="Proteomes" id="UP000016088">
    <property type="component" value="Unassembled WGS sequence"/>
</dbReference>
<dbReference type="VEuPathDB" id="FungiDB:SOCG_02252"/>
<evidence type="ECO:0000313" key="2">
    <source>
        <dbReference type="EMBL" id="EPX74771.1"/>
    </source>
</evidence>
<keyword evidence="3" id="KW-1185">Reference proteome</keyword>
<name>S9Q0D6_SCHOY</name>